<dbReference type="AlphaFoldDB" id="A0A0F9AM26"/>
<proteinExistence type="predicted"/>
<gene>
    <name evidence="1" type="ORF">LCGC14_2555810</name>
</gene>
<reference evidence="1" key="1">
    <citation type="journal article" date="2015" name="Nature">
        <title>Complex archaea that bridge the gap between prokaryotes and eukaryotes.</title>
        <authorList>
            <person name="Spang A."/>
            <person name="Saw J.H."/>
            <person name="Jorgensen S.L."/>
            <person name="Zaremba-Niedzwiedzka K."/>
            <person name="Martijn J."/>
            <person name="Lind A.E."/>
            <person name="van Eijk R."/>
            <person name="Schleper C."/>
            <person name="Guy L."/>
            <person name="Ettema T.J."/>
        </authorList>
    </citation>
    <scope>NUCLEOTIDE SEQUENCE</scope>
</reference>
<organism evidence="1">
    <name type="scientific">marine sediment metagenome</name>
    <dbReference type="NCBI Taxonomy" id="412755"/>
    <lineage>
        <taxon>unclassified sequences</taxon>
        <taxon>metagenomes</taxon>
        <taxon>ecological metagenomes</taxon>
    </lineage>
</organism>
<comment type="caution">
    <text evidence="1">The sequence shown here is derived from an EMBL/GenBank/DDBJ whole genome shotgun (WGS) entry which is preliminary data.</text>
</comment>
<sequence>MARIILEGVDADVIENGAFRVQQAQGQYYGASRNGRLFVATSLTGGIALIVAATTGNHPTLWNPSGSGRNISVVSLDLAYVSGANAPGSLAWNYTKRAGSQAGTASPILTFTRVDVESAMLGGAVDSKALWAPAVSTYTAAPAYGRPIKLSLFTGLAATATIPFVWGEEYNGKLNLAPGNAISLVTQQATTTALFRVTVVFEEIDE</sequence>
<accession>A0A0F9AM26</accession>
<protein>
    <submittedName>
        <fullName evidence="1">Uncharacterized protein</fullName>
    </submittedName>
</protein>
<evidence type="ECO:0000313" key="1">
    <source>
        <dbReference type="EMBL" id="KKL10440.1"/>
    </source>
</evidence>
<name>A0A0F9AM26_9ZZZZ</name>
<dbReference type="EMBL" id="LAZR01042060">
    <property type="protein sequence ID" value="KKL10440.1"/>
    <property type="molecule type" value="Genomic_DNA"/>
</dbReference>